<dbReference type="OrthoDB" id="5984255at2759"/>
<reference evidence="1" key="2">
    <citation type="journal article" date="2015" name="Gigascience">
        <title>Reconstructing a comprehensive transcriptome assembly of a white-pupal translocated strain of the pest fruit fly Bactrocera cucurbitae.</title>
        <authorList>
            <person name="Sim S.B."/>
            <person name="Calla B."/>
            <person name="Hall B."/>
            <person name="DeRego T."/>
            <person name="Geib S.M."/>
        </authorList>
    </citation>
    <scope>NUCLEOTIDE SEQUENCE</scope>
</reference>
<accession>A0A0A1WV61</accession>
<reference evidence="1" key="1">
    <citation type="submission" date="2014-11" db="EMBL/GenBank/DDBJ databases">
        <authorList>
            <person name="Geib S."/>
        </authorList>
    </citation>
    <scope>NUCLEOTIDE SEQUENCE</scope>
</reference>
<protein>
    <submittedName>
        <fullName evidence="1">Glutathione-dependent formaldehyde-activating enzyme</fullName>
    </submittedName>
</protein>
<dbReference type="EMBL" id="GBXI01011555">
    <property type="protein sequence ID" value="JAD02737.1"/>
    <property type="molecule type" value="Transcribed_RNA"/>
</dbReference>
<organism evidence="1">
    <name type="scientific">Zeugodacus cucurbitae</name>
    <name type="common">Melon fruit fly</name>
    <name type="synonym">Bactrocera cucurbitae</name>
    <dbReference type="NCBI Taxonomy" id="28588"/>
    <lineage>
        <taxon>Eukaryota</taxon>
        <taxon>Metazoa</taxon>
        <taxon>Ecdysozoa</taxon>
        <taxon>Arthropoda</taxon>
        <taxon>Hexapoda</taxon>
        <taxon>Insecta</taxon>
        <taxon>Pterygota</taxon>
        <taxon>Neoptera</taxon>
        <taxon>Endopterygota</taxon>
        <taxon>Diptera</taxon>
        <taxon>Brachycera</taxon>
        <taxon>Muscomorpha</taxon>
        <taxon>Tephritoidea</taxon>
        <taxon>Tephritidae</taxon>
        <taxon>Zeugodacus</taxon>
        <taxon>Zeugodacus</taxon>
    </lineage>
</organism>
<gene>
    <name evidence="1" type="primary">gfa</name>
    <name evidence="1" type="ORF">g.6096</name>
</gene>
<sequence>MEQVPSGSDAETNRRKWKYLEVMSFLESATTSRRTISNVSYEVEYVDDSDIVIIDDSQEKLVPESRNVDYDGNKRKKKDCQKFQQFLDMAGRSISESCATFAEKSKTQNSTALHFSSLAAKITESGLPPNLVNEIELKVSNLVFGEIKKFYSANTL</sequence>
<proteinExistence type="predicted"/>
<name>A0A0A1WV61_ZEUCU</name>
<dbReference type="AlphaFoldDB" id="A0A0A1WV61"/>
<evidence type="ECO:0000313" key="1">
    <source>
        <dbReference type="EMBL" id="JAD02737.1"/>
    </source>
</evidence>